<gene>
    <name evidence="1" type="ORF">IE331_03545</name>
</gene>
<organism evidence="1 2">
    <name type="scientific">Nocardioides donggukensis</name>
    <dbReference type="NCBI Taxonomy" id="2774019"/>
    <lineage>
        <taxon>Bacteria</taxon>
        <taxon>Bacillati</taxon>
        <taxon>Actinomycetota</taxon>
        <taxon>Actinomycetes</taxon>
        <taxon>Propionibacteriales</taxon>
        <taxon>Nocardioidaceae</taxon>
        <taxon>Nocardioides</taxon>
    </lineage>
</organism>
<keyword evidence="1" id="KW-0808">Transferase</keyword>
<dbReference type="EMBL" id="JACYXZ010000001">
    <property type="protein sequence ID" value="MBD8868692.1"/>
    <property type="molecule type" value="Genomic_DNA"/>
</dbReference>
<reference evidence="1" key="1">
    <citation type="submission" date="2020-09" db="EMBL/GenBank/DDBJ databases">
        <title>Nocardioides sp. strain MJB4 16S ribosomal RNA gene Genome sequencing and assembly.</title>
        <authorList>
            <person name="Kim I."/>
        </authorList>
    </citation>
    <scope>NUCLEOTIDE SEQUENCE</scope>
    <source>
        <strain evidence="1">MJB4</strain>
    </source>
</reference>
<comment type="caution">
    <text evidence="1">The sequence shown here is derived from an EMBL/GenBank/DDBJ whole genome shotgun (WGS) entry which is preliminary data.</text>
</comment>
<dbReference type="PANTHER" id="PTHR37816">
    <property type="entry name" value="YALI0E33011P"/>
    <property type="match status" value="1"/>
</dbReference>
<dbReference type="InterPro" id="IPR027417">
    <property type="entry name" value="P-loop_NTPase"/>
</dbReference>
<dbReference type="Gene3D" id="3.40.50.300">
    <property type="entry name" value="P-loop containing nucleotide triphosphate hydrolases"/>
    <property type="match status" value="1"/>
</dbReference>
<name>A0A927K1N1_9ACTN</name>
<evidence type="ECO:0000313" key="2">
    <source>
        <dbReference type="Proteomes" id="UP000616839"/>
    </source>
</evidence>
<dbReference type="GO" id="GO:0016301">
    <property type="term" value="F:kinase activity"/>
    <property type="evidence" value="ECO:0007669"/>
    <property type="project" value="UniProtKB-KW"/>
</dbReference>
<sequence length="172" mass="19269">MRRVVVYGVTGAGKTTVAAEIAARTGLPLIRVDELSWGPGWRLLPAAEQRARFGPILDGDRWVLDTAYGSWLDLALARADLVVGLDLSRPRTFARLVRRSVRRVATGERVCNGNTETLGRLLGRDSILLWHCRSFSRKRGRLRAWERDGAPRTVLLRRPDDVRAWLGELSGD</sequence>
<keyword evidence="1" id="KW-0418">Kinase</keyword>
<dbReference type="PANTHER" id="PTHR37816:SF1">
    <property type="entry name" value="TOXIN"/>
    <property type="match status" value="1"/>
</dbReference>
<dbReference type="AlphaFoldDB" id="A0A927K1N1"/>
<dbReference type="SUPFAM" id="SSF52540">
    <property type="entry name" value="P-loop containing nucleoside triphosphate hydrolases"/>
    <property type="match status" value="1"/>
</dbReference>
<dbReference type="InterPro" id="IPR052922">
    <property type="entry name" value="Cytidylate_Kinase-2"/>
</dbReference>
<accession>A0A927K1N1</accession>
<keyword evidence="2" id="KW-1185">Reference proteome</keyword>
<evidence type="ECO:0000313" key="1">
    <source>
        <dbReference type="EMBL" id="MBD8868692.1"/>
    </source>
</evidence>
<dbReference type="Proteomes" id="UP000616839">
    <property type="component" value="Unassembled WGS sequence"/>
</dbReference>
<protein>
    <submittedName>
        <fullName evidence="1">Adenylate kinase</fullName>
    </submittedName>
</protein>
<proteinExistence type="predicted"/>